<dbReference type="GO" id="GO:0042910">
    <property type="term" value="F:xenobiotic transmembrane transporter activity"/>
    <property type="evidence" value="ECO:0007669"/>
    <property type="project" value="TreeGrafter"/>
</dbReference>
<feature type="transmembrane region" description="Helical" evidence="1">
    <location>
        <begin position="29"/>
        <end position="47"/>
    </location>
</feature>
<dbReference type="InterPro" id="IPR001036">
    <property type="entry name" value="Acrflvin-R"/>
</dbReference>
<dbReference type="Gene3D" id="3.30.70.1430">
    <property type="entry name" value="Multidrug efflux transporter AcrB pore domain"/>
    <property type="match status" value="1"/>
</dbReference>
<organism evidence="2">
    <name type="scientific">hydrothermal vent metagenome</name>
    <dbReference type="NCBI Taxonomy" id="652676"/>
    <lineage>
        <taxon>unclassified sequences</taxon>
        <taxon>metagenomes</taxon>
        <taxon>ecological metagenomes</taxon>
    </lineage>
</organism>
<gene>
    <name evidence="2" type="ORF">MNBD_DELTA03-1839</name>
</gene>
<protein>
    <submittedName>
        <fullName evidence="2">Cobalt-zinc-cadmium resistance protein CzcA Cation efflux system protein CusA</fullName>
    </submittedName>
</protein>
<dbReference type="SUPFAM" id="SSF82693">
    <property type="entry name" value="Multidrug efflux transporter AcrB pore domain, PN1, PN2, PC1 and PC2 subdomains"/>
    <property type="match status" value="1"/>
</dbReference>
<dbReference type="PANTHER" id="PTHR32063:SF24">
    <property type="entry name" value="CATION EFFLUX SYSTEM (ACRB_ACRD_ACRF FAMILY)"/>
    <property type="match status" value="1"/>
</dbReference>
<dbReference type="PANTHER" id="PTHR32063">
    <property type="match status" value="1"/>
</dbReference>
<reference evidence="2" key="1">
    <citation type="submission" date="2018-06" db="EMBL/GenBank/DDBJ databases">
        <authorList>
            <person name="Zhirakovskaya E."/>
        </authorList>
    </citation>
    <scope>NUCLEOTIDE SEQUENCE</scope>
</reference>
<proteinExistence type="predicted"/>
<dbReference type="Gene3D" id="1.20.1640.10">
    <property type="entry name" value="Multidrug efflux transporter AcrB transmembrane domain"/>
    <property type="match status" value="1"/>
</dbReference>
<keyword evidence="1" id="KW-1133">Transmembrane helix</keyword>
<evidence type="ECO:0000256" key="1">
    <source>
        <dbReference type="SAM" id="Phobius"/>
    </source>
</evidence>
<evidence type="ECO:0000313" key="2">
    <source>
        <dbReference type="EMBL" id="VAW40855.1"/>
    </source>
</evidence>
<accession>A0A3B0VBA9</accession>
<dbReference type="PRINTS" id="PR00702">
    <property type="entry name" value="ACRIFLAVINRP"/>
</dbReference>
<dbReference type="AlphaFoldDB" id="A0A3B0VBA9"/>
<keyword evidence="1" id="KW-0472">Membrane</keyword>
<feature type="non-terminal residue" evidence="2">
    <location>
        <position position="161"/>
    </location>
</feature>
<sequence length="161" mass="17590">MNFFIKSSPASSRCRTDAKFYCSDHCQPIAVILFVVIATWGGFFALFHLPVGLFPGLDVPVVNVISHYPGVSSEDMELLITRPIEDRLRSIPGVRRVSSTSIEGVSQVTAQFDWGIRLTDARQLVQAKIGNVQGDLPAGVRPHLESIGTTLQEVAGYVVYG</sequence>
<dbReference type="GO" id="GO:0005886">
    <property type="term" value="C:plasma membrane"/>
    <property type="evidence" value="ECO:0007669"/>
    <property type="project" value="TreeGrafter"/>
</dbReference>
<dbReference type="Pfam" id="PF00873">
    <property type="entry name" value="ACR_tran"/>
    <property type="match status" value="1"/>
</dbReference>
<keyword evidence="1" id="KW-0812">Transmembrane</keyword>
<name>A0A3B0VBA9_9ZZZZ</name>
<dbReference type="EMBL" id="UOEX01000357">
    <property type="protein sequence ID" value="VAW40855.1"/>
    <property type="molecule type" value="Genomic_DNA"/>
</dbReference>